<accession>E6TXK2</accession>
<dbReference type="STRING" id="649639.Bcell_0534"/>
<dbReference type="OrthoDB" id="2941692at2"/>
<dbReference type="AlphaFoldDB" id="E6TXK2"/>
<sequence>MSGKLSINEFVINVTKDRETFNSSDMEQIKEILRLAMSYYELRSKEVNELHEGNHSSVLYLDSIMEENILLKVVEIASHSDDQLSLEQIYESKVVRRH</sequence>
<dbReference type="RefSeq" id="WP_013487157.1">
    <property type="nucleotide sequence ID" value="NC_014829.1"/>
</dbReference>
<dbReference type="HOGENOM" id="CLU_2327939_0_0_9"/>
<protein>
    <submittedName>
        <fullName evidence="1">Uncharacterized protein</fullName>
    </submittedName>
</protein>
<keyword evidence="2" id="KW-1185">Reference proteome</keyword>
<dbReference type="Pfam" id="PF19945">
    <property type="entry name" value="DUF6407"/>
    <property type="match status" value="1"/>
</dbReference>
<organism evidence="1 2">
    <name type="scientific">Evansella cellulosilytica (strain ATCC 21833 / DSM 2522 / FERM P-1141 / JCM 9156 / N-4)</name>
    <name type="common">Bacillus cellulosilyticus</name>
    <dbReference type="NCBI Taxonomy" id="649639"/>
    <lineage>
        <taxon>Bacteria</taxon>
        <taxon>Bacillati</taxon>
        <taxon>Bacillota</taxon>
        <taxon>Bacilli</taxon>
        <taxon>Bacillales</taxon>
        <taxon>Bacillaceae</taxon>
        <taxon>Evansella</taxon>
    </lineage>
</organism>
<dbReference type="KEGG" id="bco:Bcell_0534"/>
<dbReference type="eggNOG" id="ENOG50328YS">
    <property type="taxonomic scope" value="Bacteria"/>
</dbReference>
<evidence type="ECO:0000313" key="2">
    <source>
        <dbReference type="Proteomes" id="UP000001401"/>
    </source>
</evidence>
<reference evidence="1" key="1">
    <citation type="submission" date="2010-12" db="EMBL/GenBank/DDBJ databases">
        <title>Complete sequence of Bacillus cellulosilyticus DSM 2522.</title>
        <authorList>
            <consortium name="US DOE Joint Genome Institute"/>
            <person name="Lucas S."/>
            <person name="Copeland A."/>
            <person name="Lapidus A."/>
            <person name="Cheng J.-F."/>
            <person name="Bruce D."/>
            <person name="Goodwin L."/>
            <person name="Pitluck S."/>
            <person name="Chertkov O."/>
            <person name="Detter J.C."/>
            <person name="Han C."/>
            <person name="Tapia R."/>
            <person name="Land M."/>
            <person name="Hauser L."/>
            <person name="Jeffries C."/>
            <person name="Kyrpides N."/>
            <person name="Ivanova N."/>
            <person name="Mikhailova N."/>
            <person name="Brumm P."/>
            <person name="Mead D."/>
            <person name="Woyke T."/>
        </authorList>
    </citation>
    <scope>NUCLEOTIDE SEQUENCE [LARGE SCALE GENOMIC DNA]</scope>
    <source>
        <strain evidence="1">DSM 2522</strain>
    </source>
</reference>
<dbReference type="Proteomes" id="UP000001401">
    <property type="component" value="Chromosome"/>
</dbReference>
<dbReference type="EMBL" id="CP002394">
    <property type="protein sequence ID" value="ADU28816.1"/>
    <property type="molecule type" value="Genomic_DNA"/>
</dbReference>
<evidence type="ECO:0000313" key="1">
    <source>
        <dbReference type="EMBL" id="ADU28816.1"/>
    </source>
</evidence>
<gene>
    <name evidence="1" type="ordered locus">Bcell_0534</name>
</gene>
<proteinExistence type="predicted"/>
<name>E6TXK2_EVAC2</name>
<dbReference type="InterPro" id="IPR045640">
    <property type="entry name" value="DUF6407"/>
</dbReference>